<dbReference type="EMBL" id="JAVIDA010000009">
    <property type="protein sequence ID" value="MDQ9071540.1"/>
    <property type="molecule type" value="Genomic_DNA"/>
</dbReference>
<evidence type="ECO:0000313" key="1">
    <source>
        <dbReference type="EMBL" id="MDQ9071540.1"/>
    </source>
</evidence>
<gene>
    <name evidence="1" type="ORF">RFH51_08730</name>
</gene>
<dbReference type="Proteomes" id="UP001243195">
    <property type="component" value="Unassembled WGS sequence"/>
</dbReference>
<name>A0AAW8JK36_9GAMM</name>
<dbReference type="GeneID" id="84211819"/>
<reference evidence="1" key="1">
    <citation type="submission" date="2023-08" db="EMBL/GenBank/DDBJ databases">
        <title>Emergence of clinically-relevant ST2 carbapenem-resistant Acinetobacter baumannii strains in hospital sewages in Zhejiang, East of China.</title>
        <authorList>
            <person name="Kaichao C."/>
            <person name="Zhang R."/>
        </authorList>
    </citation>
    <scope>NUCLEOTIDE SEQUENCE</scope>
    <source>
        <strain evidence="1">M-SY-60</strain>
    </source>
</reference>
<dbReference type="AlphaFoldDB" id="A0AAW8JK36"/>
<proteinExistence type="predicted"/>
<protein>
    <submittedName>
        <fullName evidence="1">Uncharacterized protein</fullName>
    </submittedName>
</protein>
<dbReference type="RefSeq" id="WP_004861682.1">
    <property type="nucleotide sequence ID" value="NZ_BBLI01000040.1"/>
</dbReference>
<evidence type="ECO:0000313" key="2">
    <source>
        <dbReference type="Proteomes" id="UP001243195"/>
    </source>
</evidence>
<comment type="caution">
    <text evidence="1">The sequence shown here is derived from an EMBL/GenBank/DDBJ whole genome shotgun (WGS) entry which is preliminary data.</text>
</comment>
<organism evidence="1 2">
    <name type="scientific">Acinetobacter gerneri</name>
    <dbReference type="NCBI Taxonomy" id="202952"/>
    <lineage>
        <taxon>Bacteria</taxon>
        <taxon>Pseudomonadati</taxon>
        <taxon>Pseudomonadota</taxon>
        <taxon>Gammaproteobacteria</taxon>
        <taxon>Moraxellales</taxon>
        <taxon>Moraxellaceae</taxon>
        <taxon>Acinetobacter</taxon>
    </lineage>
</organism>
<sequence>MGTTQSTINKSFAIAGKNAQTRVYLKPQCVKEVPIADNSIYGSCNYYYRPYVLDPLGPTEIYKFKFITIFDLAREIFNSPTSSKSLFDRLYDGKEGLINIKEKNWSRWHDFKGRHRSCGHEPPPYYINYGYYYCSRYVTYLYPSFKTQEARNWLITARKNLQIYLDDALAQNMHGNGIIVITSKKYPDKFIKPPINVGLKNIELLADQFKNMAFTTHVPAYVDANLADIINTSIFSGWIDLFKICLGPRPIEWADSETRQQAIDAAVIVFGDWIGRIIKAIEVARDMIIKTIKDPELAQKKLDELYETVAKKILKISEQATTYVDDLVNVLKKWNPFK</sequence>
<accession>A0AAW8JK36</accession>